<organism evidence="1">
    <name type="scientific">marine sediment metagenome</name>
    <dbReference type="NCBI Taxonomy" id="412755"/>
    <lineage>
        <taxon>unclassified sequences</taxon>
        <taxon>metagenomes</taxon>
        <taxon>ecological metagenomes</taxon>
    </lineage>
</organism>
<feature type="non-terminal residue" evidence="1">
    <location>
        <position position="107"/>
    </location>
</feature>
<comment type="caution">
    <text evidence="1">The sequence shown here is derived from an EMBL/GenBank/DDBJ whole genome shotgun (WGS) entry which is preliminary data.</text>
</comment>
<dbReference type="AlphaFoldDB" id="X1IB13"/>
<protein>
    <recommendedName>
        <fullName evidence="2">AbiEi antitoxin C-terminal domain-containing protein</fullName>
    </recommendedName>
</protein>
<name>X1IB13_9ZZZZ</name>
<evidence type="ECO:0000313" key="1">
    <source>
        <dbReference type="EMBL" id="GAH63299.1"/>
    </source>
</evidence>
<accession>X1IB13</accession>
<dbReference type="EMBL" id="BARU01033057">
    <property type="protein sequence ID" value="GAH63299.1"/>
    <property type="molecule type" value="Genomic_DNA"/>
</dbReference>
<gene>
    <name evidence="1" type="ORF">S03H2_52053</name>
</gene>
<proteinExistence type="predicted"/>
<reference evidence="1" key="1">
    <citation type="journal article" date="2014" name="Front. Microbiol.">
        <title>High frequency of phylogenetically diverse reductive dehalogenase-homologous genes in deep subseafloor sedimentary metagenomes.</title>
        <authorList>
            <person name="Kawai M."/>
            <person name="Futagami T."/>
            <person name="Toyoda A."/>
            <person name="Takaki Y."/>
            <person name="Nishi S."/>
            <person name="Hori S."/>
            <person name="Arai W."/>
            <person name="Tsubouchi T."/>
            <person name="Morono Y."/>
            <person name="Uchiyama I."/>
            <person name="Ito T."/>
            <person name="Fujiyama A."/>
            <person name="Inagaki F."/>
            <person name="Takami H."/>
        </authorList>
    </citation>
    <scope>NUCLEOTIDE SEQUENCE</scope>
    <source>
        <strain evidence="1">Expedition CK06-06</strain>
    </source>
</reference>
<sequence>MRYRNNKLKTLGPQAAHLVVTLYEQNKPIFRLKEVQKILHSDEASSRNFVRKLVNRGVVTRLKPGLFILVPFELGKEAEYIGNPFVVAREIMGGKDYFLSHATAMEI</sequence>
<evidence type="ECO:0008006" key="2">
    <source>
        <dbReference type="Google" id="ProtNLM"/>
    </source>
</evidence>